<dbReference type="InterPro" id="IPR013815">
    <property type="entry name" value="ATP_grasp_subdomain_1"/>
</dbReference>
<evidence type="ECO:0000256" key="3">
    <source>
        <dbReference type="ARBA" id="ARBA00022598"/>
    </source>
</evidence>
<dbReference type="PROSITE" id="PS50975">
    <property type="entry name" value="ATP_GRASP"/>
    <property type="match status" value="1"/>
</dbReference>
<comment type="catalytic activity">
    <reaction evidence="10">
        <text>gamma-L-glutamyl-L-cysteine + glycine + ATP = glutathione + ADP + phosphate + H(+)</text>
        <dbReference type="Rhea" id="RHEA:13557"/>
        <dbReference type="ChEBI" id="CHEBI:15378"/>
        <dbReference type="ChEBI" id="CHEBI:30616"/>
        <dbReference type="ChEBI" id="CHEBI:43474"/>
        <dbReference type="ChEBI" id="CHEBI:57305"/>
        <dbReference type="ChEBI" id="CHEBI:57925"/>
        <dbReference type="ChEBI" id="CHEBI:58173"/>
        <dbReference type="ChEBI" id="CHEBI:456216"/>
        <dbReference type="EC" id="6.3.2.3"/>
    </reaction>
</comment>
<reference evidence="13" key="1">
    <citation type="submission" date="2009-04" db="EMBL/GenBank/DDBJ databases">
        <authorList>
            <person name="Weinstock G."/>
            <person name="Sodergren E."/>
            <person name="Clifton S."/>
            <person name="Fulton L."/>
            <person name="Fulton B."/>
            <person name="Courtney L."/>
            <person name="Fronick C."/>
            <person name="Harrison M."/>
            <person name="Strong C."/>
            <person name="Farmer C."/>
            <person name="Delahaunty K."/>
            <person name="Markovic C."/>
            <person name="Hall O."/>
            <person name="Minx P."/>
            <person name="Tomlinson C."/>
            <person name="Mitreva M."/>
            <person name="Nelson J."/>
            <person name="Hou S."/>
            <person name="Wollam A."/>
            <person name="Pepin K.H."/>
            <person name="Johnson M."/>
            <person name="Bhonagiri V."/>
            <person name="Nash W.E."/>
            <person name="Warren W."/>
            <person name="Chinwalla A."/>
            <person name="Mardis E.R."/>
            <person name="Wilson R.K."/>
        </authorList>
    </citation>
    <scope>NUCLEOTIDE SEQUENCE [LARGE SCALE GENOMIC DNA]</scope>
    <source>
        <strain evidence="13">ATCC 51147</strain>
    </source>
</reference>
<dbReference type="UniPathway" id="UPA00142">
    <property type="reaction ID" value="UER00210"/>
</dbReference>
<dbReference type="FunFam" id="3.30.1490.20:FF:000009">
    <property type="entry name" value="Glutathione synthetase"/>
    <property type="match status" value="1"/>
</dbReference>
<dbReference type="Gene3D" id="3.30.470.20">
    <property type="entry name" value="ATP-grasp fold, B domain"/>
    <property type="match status" value="1"/>
</dbReference>
<dbReference type="HOGENOM" id="CLU_068239_0_0_4"/>
<dbReference type="PANTHER" id="PTHR21621">
    <property type="entry name" value="RIBOSOMAL PROTEIN S6 MODIFICATION PROTEIN"/>
    <property type="match status" value="1"/>
</dbReference>
<evidence type="ECO:0000256" key="2">
    <source>
        <dbReference type="ARBA" id="ARBA00001946"/>
    </source>
</evidence>
<keyword evidence="7 10" id="KW-0067">ATP-binding</keyword>
<keyword evidence="4 10" id="KW-0317">Glutathione biosynthesis</keyword>
<evidence type="ECO:0000256" key="10">
    <source>
        <dbReference type="HAMAP-Rule" id="MF_00162"/>
    </source>
</evidence>
<evidence type="ECO:0000256" key="1">
    <source>
        <dbReference type="ARBA" id="ARBA00001936"/>
    </source>
</evidence>
<keyword evidence="8" id="KW-0460">Magnesium</keyword>
<dbReference type="InterPro" id="IPR006284">
    <property type="entry name" value="Glut_synth_pro"/>
</dbReference>
<feature type="compositionally biased region" description="Low complexity" evidence="11">
    <location>
        <begin position="1"/>
        <end position="13"/>
    </location>
</feature>
<feature type="domain" description="ATP-grasp" evidence="12">
    <location>
        <begin position="177"/>
        <end position="362"/>
    </location>
</feature>
<keyword evidence="3 10" id="KW-0436">Ligase</keyword>
<comment type="similarity">
    <text evidence="10">Belongs to the prokaryotic GSH synthase family.</text>
</comment>
<evidence type="ECO:0000313" key="14">
    <source>
        <dbReference type="Proteomes" id="UP000003009"/>
    </source>
</evidence>
<comment type="cofactor">
    <cofactor evidence="2">
        <name>Mg(2+)</name>
        <dbReference type="ChEBI" id="CHEBI:18420"/>
    </cofactor>
</comment>
<dbReference type="STRING" id="629741.GCWU000324_01803"/>
<dbReference type="HAMAP" id="MF_00162">
    <property type="entry name" value="GSH_S"/>
    <property type="match status" value="1"/>
</dbReference>
<dbReference type="Gene3D" id="3.30.1490.20">
    <property type="entry name" value="ATP-grasp fold, A domain"/>
    <property type="match status" value="1"/>
</dbReference>
<keyword evidence="9" id="KW-0464">Manganese</keyword>
<evidence type="ECO:0000256" key="4">
    <source>
        <dbReference type="ARBA" id="ARBA00022684"/>
    </source>
</evidence>
<comment type="caution">
    <text evidence="13">The sequence shown here is derived from an EMBL/GenBank/DDBJ whole genome shotgun (WGS) entry which is preliminary data.</text>
</comment>
<organism evidence="13 14">
    <name type="scientific">Kingella oralis ATCC 51147</name>
    <dbReference type="NCBI Taxonomy" id="629741"/>
    <lineage>
        <taxon>Bacteria</taxon>
        <taxon>Pseudomonadati</taxon>
        <taxon>Pseudomonadota</taxon>
        <taxon>Betaproteobacteria</taxon>
        <taxon>Neisseriales</taxon>
        <taxon>Neisseriaceae</taxon>
        <taxon>Kingella</taxon>
    </lineage>
</organism>
<dbReference type="GO" id="GO:0005524">
    <property type="term" value="F:ATP binding"/>
    <property type="evidence" value="ECO:0007669"/>
    <property type="project" value="UniProtKB-UniRule"/>
</dbReference>
<dbReference type="Pfam" id="PF02955">
    <property type="entry name" value="GSH-S_ATP"/>
    <property type="match status" value="1"/>
</dbReference>
<dbReference type="GO" id="GO:0046872">
    <property type="term" value="F:metal ion binding"/>
    <property type="evidence" value="ECO:0007669"/>
    <property type="project" value="UniProtKB-KW"/>
</dbReference>
<evidence type="ECO:0000256" key="11">
    <source>
        <dbReference type="SAM" id="MobiDB-lite"/>
    </source>
</evidence>
<evidence type="ECO:0000256" key="7">
    <source>
        <dbReference type="ARBA" id="ARBA00022840"/>
    </source>
</evidence>
<keyword evidence="6 10" id="KW-0547">Nucleotide-binding</keyword>
<name>C4GID3_9NEIS</name>
<dbReference type="EMBL" id="ACJW02000003">
    <property type="protein sequence ID" value="EEP67555.1"/>
    <property type="molecule type" value="Genomic_DNA"/>
</dbReference>
<dbReference type="Pfam" id="PF02951">
    <property type="entry name" value="GSH-S_N"/>
    <property type="match status" value="1"/>
</dbReference>
<feature type="region of interest" description="Disordered" evidence="11">
    <location>
        <begin position="1"/>
        <end position="21"/>
    </location>
</feature>
<sequence>MHTLRAPPNIAARPPNPSSKQTEAGFISAFAATARFQAALILLRHPKAPMNILFIADPLASFKTYKDTTYAMMREAAARGHTLFHTLAAQLSVQNGSVVAQASQIQFLGAKDDHDHAWFQAAPAQSLALTEFNAIIMRTDPPFNMQYFYSTQLLTLAEQQGARVFNSGQAMRDYNEKLAILNYPQFTAPTIVTTRAANVRQFLAEHGDIIVKPLDGMGGMGIFRLRESDPNIGSILETLMQLDSRTIMAQRYLPAIVHGDKRILIIDGEVIPYALARIPQNGETRGNLAAGGRGVAQELSERDREIAQTLAPQLKAHGILLAGLDVIGDCLTEINVTSPTGFQEIMKQTGFDVAAQFVDAVERNAQAV</sequence>
<dbReference type="InterPro" id="IPR011761">
    <property type="entry name" value="ATP-grasp"/>
</dbReference>
<evidence type="ECO:0000313" key="13">
    <source>
        <dbReference type="EMBL" id="EEP67555.1"/>
    </source>
</evidence>
<evidence type="ECO:0000256" key="8">
    <source>
        <dbReference type="ARBA" id="ARBA00022842"/>
    </source>
</evidence>
<dbReference type="GO" id="GO:0004363">
    <property type="term" value="F:glutathione synthase activity"/>
    <property type="evidence" value="ECO:0007669"/>
    <property type="project" value="UniProtKB-UniRule"/>
</dbReference>
<dbReference type="PANTHER" id="PTHR21621:SF4">
    <property type="entry name" value="GLUTATHIONE SYNTHETASE"/>
    <property type="match status" value="1"/>
</dbReference>
<accession>C4GID3</accession>
<keyword evidence="5" id="KW-0479">Metal-binding</keyword>
<proteinExistence type="inferred from homology"/>
<dbReference type="Proteomes" id="UP000003009">
    <property type="component" value="Unassembled WGS sequence"/>
</dbReference>
<dbReference type="Gene3D" id="3.40.50.20">
    <property type="match status" value="1"/>
</dbReference>
<protein>
    <recommendedName>
        <fullName evidence="10">Glutathione synthetase</fullName>
        <ecNumber evidence="10">6.3.2.3</ecNumber>
    </recommendedName>
    <alternativeName>
        <fullName evidence="10">GSH synthetase</fullName>
        <shortName evidence="10">GSH-S</shortName>
        <shortName evidence="10">GSHase</shortName>
    </alternativeName>
    <alternativeName>
        <fullName evidence="10">Glutathione synthase</fullName>
    </alternativeName>
</protein>
<dbReference type="NCBIfam" id="TIGR01380">
    <property type="entry name" value="glut_syn"/>
    <property type="match status" value="1"/>
</dbReference>
<gene>
    <name evidence="10 13" type="primary">gshB</name>
    <name evidence="13" type="ORF">GCWU000324_01803</name>
</gene>
<evidence type="ECO:0000256" key="6">
    <source>
        <dbReference type="ARBA" id="ARBA00022741"/>
    </source>
</evidence>
<dbReference type="InterPro" id="IPR004218">
    <property type="entry name" value="GSHS_ATP-bd"/>
</dbReference>
<evidence type="ECO:0000256" key="9">
    <source>
        <dbReference type="ARBA" id="ARBA00023211"/>
    </source>
</evidence>
<dbReference type="GO" id="GO:0005737">
    <property type="term" value="C:cytoplasm"/>
    <property type="evidence" value="ECO:0007669"/>
    <property type="project" value="TreeGrafter"/>
</dbReference>
<dbReference type="EC" id="6.3.2.3" evidence="10"/>
<dbReference type="AlphaFoldDB" id="C4GID3"/>
<keyword evidence="14" id="KW-1185">Reference proteome</keyword>
<comment type="pathway">
    <text evidence="10">Sulfur metabolism; glutathione biosynthesis; glutathione from L-cysteine and L-glutamate: step 2/2.</text>
</comment>
<dbReference type="InterPro" id="IPR004215">
    <property type="entry name" value="GSHS_N"/>
</dbReference>
<evidence type="ECO:0000256" key="5">
    <source>
        <dbReference type="ARBA" id="ARBA00022723"/>
    </source>
</evidence>
<dbReference type="SUPFAM" id="SSF52440">
    <property type="entry name" value="PreATP-grasp domain"/>
    <property type="match status" value="1"/>
</dbReference>
<dbReference type="InterPro" id="IPR016185">
    <property type="entry name" value="PreATP-grasp_dom_sf"/>
</dbReference>
<comment type="cofactor">
    <cofactor evidence="1">
        <name>Mn(2+)</name>
        <dbReference type="ChEBI" id="CHEBI:29035"/>
    </cofactor>
</comment>
<evidence type="ECO:0000259" key="12">
    <source>
        <dbReference type="PROSITE" id="PS50975"/>
    </source>
</evidence>
<dbReference type="NCBIfam" id="NF003573">
    <property type="entry name" value="PRK05246.1"/>
    <property type="match status" value="1"/>
</dbReference>
<dbReference type="SUPFAM" id="SSF56059">
    <property type="entry name" value="Glutathione synthetase ATP-binding domain-like"/>
    <property type="match status" value="1"/>
</dbReference>